<protein>
    <submittedName>
        <fullName evidence="2">PhoX family protein</fullName>
    </submittedName>
</protein>
<dbReference type="InterPro" id="IPR008557">
    <property type="entry name" value="PhoX"/>
</dbReference>
<reference evidence="2" key="1">
    <citation type="submission" date="2022-07" db="EMBL/GenBank/DDBJ databases">
        <title>Tahibacter sp., a new gammaproteobacterium isolated from the silt sample collected at pig farm.</title>
        <authorList>
            <person name="Chen H."/>
        </authorList>
    </citation>
    <scope>NUCLEOTIDE SEQUENCE</scope>
    <source>
        <strain evidence="2">P2K</strain>
    </source>
</reference>
<dbReference type="InterPro" id="IPR011042">
    <property type="entry name" value="6-blade_b-propeller_TolB-like"/>
</dbReference>
<evidence type="ECO:0000313" key="2">
    <source>
        <dbReference type="EMBL" id="MCQ4165257.1"/>
    </source>
</evidence>
<keyword evidence="3" id="KW-1185">Reference proteome</keyword>
<dbReference type="SUPFAM" id="SSF63825">
    <property type="entry name" value="YWTD domain"/>
    <property type="match status" value="1"/>
</dbReference>
<dbReference type="PROSITE" id="PS51318">
    <property type="entry name" value="TAT"/>
    <property type="match status" value="1"/>
</dbReference>
<feature type="signal peptide" evidence="1">
    <location>
        <begin position="1"/>
        <end position="31"/>
    </location>
</feature>
<name>A0ABT1QSK9_9GAMM</name>
<gene>
    <name evidence="2" type="ORF">NM961_11095</name>
</gene>
<feature type="chain" id="PRO_5045366793" evidence="1">
    <location>
        <begin position="32"/>
        <end position="427"/>
    </location>
</feature>
<dbReference type="Proteomes" id="UP001165498">
    <property type="component" value="Unassembled WGS sequence"/>
</dbReference>
<keyword evidence="1" id="KW-0732">Signal</keyword>
<sequence length="427" mass="45427">MARDIKMDRRGFLLRALATAGMLSIGPRAFASVNEATRAVHGWDKLRSLNPQLIDSLRAGLEPPDANGICLPAGFSSRVVARTGEAPVSGGSYLWHRAPDGGATYATGDGGWIYVSNSEVGSGQGGCGALRFNASGDVVDAYSILSGTSSNCAGGATPWNTWISCEETDSGHSWECDPFGQQPAVRRSALGTFKHEAVAVDPQARRVYLTEDQSSGRFYRFTPTAYPDFSAGLLEVAEAVGADESVPRPVTWHVVPNPNPNLAAGETATRLQVPQSTVFKGGEGIYFHNGLVFFTTKGDNRVYAYDTRSGLIEIFYDDAWFAQPELTGVDNVVVDAKGFVYVAEDGGNLQIVLLGPEGQVLPLLQVMGQDASEIAGPAFSPDGTRLYFSSQRGTTGSSSGGITYEIRGPFFGTDLLLQTGFEPRLGG</sequence>
<dbReference type="RefSeq" id="WP_255914374.1">
    <property type="nucleotide sequence ID" value="NZ_JANFQO010000008.1"/>
</dbReference>
<organism evidence="2 3">
    <name type="scientific">Tahibacter harae</name>
    <dbReference type="NCBI Taxonomy" id="2963937"/>
    <lineage>
        <taxon>Bacteria</taxon>
        <taxon>Pseudomonadati</taxon>
        <taxon>Pseudomonadota</taxon>
        <taxon>Gammaproteobacteria</taxon>
        <taxon>Lysobacterales</taxon>
        <taxon>Rhodanobacteraceae</taxon>
        <taxon>Tahibacter</taxon>
    </lineage>
</organism>
<proteinExistence type="predicted"/>
<accession>A0ABT1QSK9</accession>
<dbReference type="PANTHER" id="PTHR35399">
    <property type="entry name" value="SLR8030 PROTEIN"/>
    <property type="match status" value="1"/>
</dbReference>
<comment type="caution">
    <text evidence="2">The sequence shown here is derived from an EMBL/GenBank/DDBJ whole genome shotgun (WGS) entry which is preliminary data.</text>
</comment>
<dbReference type="InterPro" id="IPR011659">
    <property type="entry name" value="WD40"/>
</dbReference>
<dbReference type="Gene3D" id="2.120.10.30">
    <property type="entry name" value="TolB, C-terminal domain"/>
    <property type="match status" value="1"/>
</dbReference>
<dbReference type="Pfam" id="PF07676">
    <property type="entry name" value="PD40"/>
    <property type="match status" value="1"/>
</dbReference>
<dbReference type="InterPro" id="IPR006311">
    <property type="entry name" value="TAT_signal"/>
</dbReference>
<evidence type="ECO:0000256" key="1">
    <source>
        <dbReference type="SAM" id="SignalP"/>
    </source>
</evidence>
<evidence type="ECO:0000313" key="3">
    <source>
        <dbReference type="Proteomes" id="UP001165498"/>
    </source>
</evidence>
<dbReference type="Pfam" id="PF05787">
    <property type="entry name" value="PhoX"/>
    <property type="match status" value="1"/>
</dbReference>
<dbReference type="PANTHER" id="PTHR35399:SF2">
    <property type="entry name" value="DUF839 DOMAIN-CONTAINING PROTEIN"/>
    <property type="match status" value="1"/>
</dbReference>
<dbReference type="EMBL" id="JANFQO010000008">
    <property type="protein sequence ID" value="MCQ4165257.1"/>
    <property type="molecule type" value="Genomic_DNA"/>
</dbReference>